<organism evidence="1 2">
    <name type="scientific">Rubrimonas cliftonensis</name>
    <dbReference type="NCBI Taxonomy" id="89524"/>
    <lineage>
        <taxon>Bacteria</taxon>
        <taxon>Pseudomonadati</taxon>
        <taxon>Pseudomonadota</taxon>
        <taxon>Alphaproteobacteria</taxon>
        <taxon>Rhodobacterales</taxon>
        <taxon>Paracoccaceae</taxon>
        <taxon>Rubrimonas</taxon>
    </lineage>
</organism>
<gene>
    <name evidence="1" type="ORF">SAMN05444370_1252</name>
</gene>
<evidence type="ECO:0000313" key="2">
    <source>
        <dbReference type="Proteomes" id="UP000198703"/>
    </source>
</evidence>
<proteinExistence type="predicted"/>
<reference evidence="1 2" key="1">
    <citation type="submission" date="2016-10" db="EMBL/GenBank/DDBJ databases">
        <authorList>
            <person name="de Groot N.N."/>
        </authorList>
    </citation>
    <scope>NUCLEOTIDE SEQUENCE [LARGE SCALE GENOMIC DNA]</scope>
    <source>
        <strain evidence="1 2">DSM 15345</strain>
    </source>
</reference>
<keyword evidence="2" id="KW-1185">Reference proteome</keyword>
<sequence length="105" mass="11002">MPLPAVLMSPLALRALQVGGAVALGAVLAARRRAAEGPERVDIVSDDALDRVADGADLRLDRANGRADGEARWARTVRLGPNGPGVSVDFAALGRLRVRRVRAGK</sequence>
<dbReference type="OrthoDB" id="7875658at2"/>
<protein>
    <submittedName>
        <fullName evidence="1">Uncharacterized protein</fullName>
    </submittedName>
</protein>
<dbReference type="AlphaFoldDB" id="A0A1H4FLS7"/>
<evidence type="ECO:0000313" key="1">
    <source>
        <dbReference type="EMBL" id="SEA98254.1"/>
    </source>
</evidence>
<dbReference type="STRING" id="89524.SAMN05444370_1252"/>
<dbReference type="EMBL" id="FNQM01000025">
    <property type="protein sequence ID" value="SEA98254.1"/>
    <property type="molecule type" value="Genomic_DNA"/>
</dbReference>
<name>A0A1H4FLS7_9RHOB</name>
<dbReference type="Proteomes" id="UP000198703">
    <property type="component" value="Unassembled WGS sequence"/>
</dbReference>
<dbReference type="RefSeq" id="WP_139284157.1">
    <property type="nucleotide sequence ID" value="NZ_FNQM01000025.1"/>
</dbReference>
<accession>A0A1H4FLS7</accession>